<dbReference type="RefSeq" id="WP_101499192.1">
    <property type="nucleotide sequence ID" value="NZ_CP025583.1"/>
</dbReference>
<keyword evidence="2" id="KW-0378">Hydrolase</keyword>
<dbReference type="Pfam" id="PF01136">
    <property type="entry name" value="Peptidase_U32"/>
    <property type="match status" value="1"/>
</dbReference>
<dbReference type="PANTHER" id="PTHR30217:SF3">
    <property type="entry name" value="UBIQUINONE BIOSYNTHESIS PROTEIN UBIU"/>
    <property type="match status" value="1"/>
</dbReference>
<gene>
    <name evidence="1" type="primary">ubiU</name>
    <name evidence="2" type="ORF">CYR75_05640</name>
</gene>
<keyword evidence="3" id="KW-1185">Reference proteome</keyword>
<organism evidence="2 3">
    <name type="scientific">Paracoccus jeotgali</name>
    <dbReference type="NCBI Taxonomy" id="2065379"/>
    <lineage>
        <taxon>Bacteria</taxon>
        <taxon>Pseudomonadati</taxon>
        <taxon>Pseudomonadota</taxon>
        <taxon>Alphaproteobacteria</taxon>
        <taxon>Rhodobacterales</taxon>
        <taxon>Paracoccaceae</taxon>
        <taxon>Paracoccus</taxon>
    </lineage>
</organism>
<protein>
    <recommendedName>
        <fullName evidence="1">Ubiquinone biosynthesis protein UbiU</fullName>
    </recommendedName>
</protein>
<dbReference type="UniPathway" id="UPA00232"/>
<dbReference type="KEGG" id="paru:CYR75_05640"/>
<sequence>MTLAELICPAGTPAALRTAVDAGADAVYCGFQDATNARNFPGLNFTPEELAEAVAYAHARGAKVLLALNTYPPAGKFDLWKQAADTGARLGVDAFIVADMGVAEYIARTHPQVRLHLSVQAAASSPEAIRYYCENFGVKRVVLPRILTIPEIREIRREIPCEIETFIFGNHGLMVEGRCSLTNYLTGQSTNMDGVCSPASDVEYVRDDATGEMSSRLAGFTIDRFGAQENAGYPTICKGRYTAPHRPEGYYAFEEPVSLNLSRLLPDLIDAGVHAFKIEGRQRSKSYVRNVVAAFRRAIDDIRAGREANIADLVALTEGQKQTLGAFETKKWR</sequence>
<comment type="pathway">
    <text evidence="1">Cofactor biosynthesis; ubiquinone biosynthesis.</text>
</comment>
<dbReference type="AlphaFoldDB" id="A0A2K9MDZ0"/>
<dbReference type="GO" id="GO:0008233">
    <property type="term" value="F:peptidase activity"/>
    <property type="evidence" value="ECO:0007669"/>
    <property type="project" value="UniProtKB-KW"/>
</dbReference>
<comment type="similarity">
    <text evidence="1">Belongs to the peptidase U32 family. UbiU subfamily.</text>
</comment>
<proteinExistence type="inferred from homology"/>
<keyword evidence="1" id="KW-0831">Ubiquinone biosynthesis</keyword>
<evidence type="ECO:0000313" key="3">
    <source>
        <dbReference type="Proteomes" id="UP000234882"/>
    </source>
</evidence>
<dbReference type="InterPro" id="IPR051454">
    <property type="entry name" value="RNA/ubiquinone_mod_enzymes"/>
</dbReference>
<dbReference type="GO" id="GO:0006508">
    <property type="term" value="P:proteolysis"/>
    <property type="evidence" value="ECO:0007669"/>
    <property type="project" value="UniProtKB-KW"/>
</dbReference>
<dbReference type="EMBL" id="CP025583">
    <property type="protein sequence ID" value="AUM73840.1"/>
    <property type="molecule type" value="Genomic_DNA"/>
</dbReference>
<comment type="caution">
    <text evidence="1">Lacks conserved residue(s) required for the propagation of feature annotation.</text>
</comment>
<reference evidence="3" key="1">
    <citation type="submission" date="2017-12" db="EMBL/GenBank/DDBJ databases">
        <title>Genomic analysis of Paracoccus sp. CBA4604.</title>
        <authorList>
            <person name="Roh S.W."/>
            <person name="Kim J.Y."/>
            <person name="Kim J.S."/>
        </authorList>
    </citation>
    <scope>NUCLEOTIDE SEQUENCE [LARGE SCALE GENOMIC DNA]</scope>
    <source>
        <strain evidence="3">CBA4604</strain>
    </source>
</reference>
<dbReference type="Proteomes" id="UP000234882">
    <property type="component" value="Chromosome"/>
</dbReference>
<dbReference type="GO" id="GO:0006744">
    <property type="term" value="P:ubiquinone biosynthetic process"/>
    <property type="evidence" value="ECO:0007669"/>
    <property type="project" value="UniProtKB-UniRule"/>
</dbReference>
<name>A0A2K9MDZ0_9RHOB</name>
<evidence type="ECO:0000256" key="1">
    <source>
        <dbReference type="HAMAP-Rule" id="MF_02232"/>
    </source>
</evidence>
<dbReference type="HAMAP" id="MF_02232">
    <property type="entry name" value="UbiU"/>
    <property type="match status" value="1"/>
</dbReference>
<keyword evidence="2" id="KW-0645">Protease</keyword>
<dbReference type="InterPro" id="IPR043692">
    <property type="entry name" value="UbiU"/>
</dbReference>
<comment type="subunit">
    <text evidence="1">Forms a heterodimer with UbiV.</text>
</comment>
<comment type="function">
    <text evidence="1">Required for O(2)-independent ubiquinone (coenzyme Q) biosynthesis. Together with UbiV, is essential for the C6-hydroxylation reaction in the oxygen-independent ubiquinone biosynthesis pathway.</text>
</comment>
<dbReference type="InterPro" id="IPR001539">
    <property type="entry name" value="Peptidase_U32"/>
</dbReference>
<dbReference type="PANTHER" id="PTHR30217">
    <property type="entry name" value="PEPTIDASE U32 FAMILY"/>
    <property type="match status" value="1"/>
</dbReference>
<dbReference type="OrthoDB" id="9758184at2"/>
<accession>A0A2K9MDZ0</accession>
<evidence type="ECO:0000313" key="2">
    <source>
        <dbReference type="EMBL" id="AUM73840.1"/>
    </source>
</evidence>